<dbReference type="GO" id="GO:0032259">
    <property type="term" value="P:methylation"/>
    <property type="evidence" value="ECO:0007669"/>
    <property type="project" value="UniProtKB-KW"/>
</dbReference>
<dbReference type="Proteomes" id="UP001174909">
    <property type="component" value="Unassembled WGS sequence"/>
</dbReference>
<gene>
    <name evidence="6" type="ORF">GBAR_LOCUS21937</name>
</gene>
<evidence type="ECO:0000313" key="6">
    <source>
        <dbReference type="EMBL" id="CAI8039434.1"/>
    </source>
</evidence>
<keyword evidence="5" id="KW-1133">Transmembrane helix</keyword>
<keyword evidence="5" id="KW-0472">Membrane</keyword>
<name>A0AA35T1A2_GEOBA</name>
<dbReference type="GO" id="GO:0008171">
    <property type="term" value="F:O-methyltransferase activity"/>
    <property type="evidence" value="ECO:0007669"/>
    <property type="project" value="InterPro"/>
</dbReference>
<dbReference type="InterPro" id="IPR050362">
    <property type="entry name" value="Cation-dep_OMT"/>
</dbReference>
<feature type="transmembrane region" description="Helical" evidence="5">
    <location>
        <begin position="6"/>
        <end position="28"/>
    </location>
</feature>
<evidence type="ECO:0000256" key="5">
    <source>
        <dbReference type="SAM" id="Phobius"/>
    </source>
</evidence>
<evidence type="ECO:0000256" key="1">
    <source>
        <dbReference type="ARBA" id="ARBA00022603"/>
    </source>
</evidence>
<comment type="caution">
    <text evidence="6">The sequence shown here is derived from an EMBL/GenBank/DDBJ whole genome shotgun (WGS) entry which is preliminary data.</text>
</comment>
<dbReference type="EMBL" id="CASHTH010003040">
    <property type="protein sequence ID" value="CAI8039434.1"/>
    <property type="molecule type" value="Genomic_DNA"/>
</dbReference>
<dbReference type="InterPro" id="IPR029063">
    <property type="entry name" value="SAM-dependent_MTases_sf"/>
</dbReference>
<keyword evidence="7" id="KW-1185">Reference proteome</keyword>
<dbReference type="PANTHER" id="PTHR10509:SF14">
    <property type="entry name" value="CAFFEOYL-COA O-METHYLTRANSFERASE 3-RELATED"/>
    <property type="match status" value="1"/>
</dbReference>
<dbReference type="SUPFAM" id="SSF53335">
    <property type="entry name" value="S-adenosyl-L-methionine-dependent methyltransferases"/>
    <property type="match status" value="1"/>
</dbReference>
<keyword evidence="3" id="KW-0949">S-adenosyl-L-methionine</keyword>
<organism evidence="6 7">
    <name type="scientific">Geodia barretti</name>
    <name type="common">Barrett's horny sponge</name>
    <dbReference type="NCBI Taxonomy" id="519541"/>
    <lineage>
        <taxon>Eukaryota</taxon>
        <taxon>Metazoa</taxon>
        <taxon>Porifera</taxon>
        <taxon>Demospongiae</taxon>
        <taxon>Heteroscleromorpha</taxon>
        <taxon>Tetractinellida</taxon>
        <taxon>Astrophorina</taxon>
        <taxon>Geodiidae</taxon>
        <taxon>Geodia</taxon>
    </lineage>
</organism>
<proteinExistence type="inferred from homology"/>
<dbReference type="PANTHER" id="PTHR10509">
    <property type="entry name" value="O-METHYLTRANSFERASE-RELATED"/>
    <property type="match status" value="1"/>
</dbReference>
<dbReference type="Pfam" id="PF01596">
    <property type="entry name" value="Methyltransf_3"/>
    <property type="match status" value="1"/>
</dbReference>
<accession>A0AA35T1A2</accession>
<keyword evidence="1" id="KW-0489">Methyltransferase</keyword>
<evidence type="ECO:0000256" key="3">
    <source>
        <dbReference type="ARBA" id="ARBA00022691"/>
    </source>
</evidence>
<sequence length="244" mass="26421">MTDWKTLGLGAVAGLGVAGAVAAGYALLKRGRGRAYKTFKSYQTNDPLTLYVNSQNRENAVLGRLRATSTELAMGRMTTGQDVGNLLTLLTRSLGARKVVSMALSLPDDGKVIACDVSEEFTNVAKPYWEEGGVADKIDLRIKPATETLQELLDGGEAGTFDLVFIDADKVNYLKYYEMAMELLRPGGLVVVDNALWSGWVADPQVQDVHTNSIRAVNDRMGTDPRVDYVLLSVSDGIGIACKR</sequence>
<dbReference type="AlphaFoldDB" id="A0AA35T1A2"/>
<dbReference type="Gene3D" id="3.40.50.150">
    <property type="entry name" value="Vaccinia Virus protein VP39"/>
    <property type="match status" value="1"/>
</dbReference>
<comment type="similarity">
    <text evidence="4">Belongs to the class I-like SAM-binding methyltransferase superfamily. Cation-dependent O-methyltransferase family.</text>
</comment>
<evidence type="ECO:0000256" key="4">
    <source>
        <dbReference type="ARBA" id="ARBA00023453"/>
    </source>
</evidence>
<evidence type="ECO:0000256" key="2">
    <source>
        <dbReference type="ARBA" id="ARBA00022679"/>
    </source>
</evidence>
<keyword evidence="5" id="KW-0812">Transmembrane</keyword>
<dbReference type="InterPro" id="IPR002935">
    <property type="entry name" value="SAM_O-MeTrfase"/>
</dbReference>
<evidence type="ECO:0000313" key="7">
    <source>
        <dbReference type="Proteomes" id="UP001174909"/>
    </source>
</evidence>
<dbReference type="GO" id="GO:0008757">
    <property type="term" value="F:S-adenosylmethionine-dependent methyltransferase activity"/>
    <property type="evidence" value="ECO:0007669"/>
    <property type="project" value="TreeGrafter"/>
</dbReference>
<reference evidence="6" key="1">
    <citation type="submission" date="2023-03" db="EMBL/GenBank/DDBJ databases">
        <authorList>
            <person name="Steffen K."/>
            <person name="Cardenas P."/>
        </authorList>
    </citation>
    <scope>NUCLEOTIDE SEQUENCE</scope>
</reference>
<protein>
    <submittedName>
        <fullName evidence="6">O-methyltransferase MdmC</fullName>
    </submittedName>
</protein>
<dbReference type="PROSITE" id="PS51682">
    <property type="entry name" value="SAM_OMT_I"/>
    <property type="match status" value="1"/>
</dbReference>
<keyword evidence="2" id="KW-0808">Transferase</keyword>